<accession>A0A1M6L269</accession>
<gene>
    <name evidence="1" type="ORF">SAMN02745751_03051</name>
</gene>
<dbReference type="AlphaFoldDB" id="A0A1M6L269"/>
<protein>
    <submittedName>
        <fullName evidence="1">Uncharacterized protein</fullName>
    </submittedName>
</protein>
<reference evidence="1 2" key="1">
    <citation type="submission" date="2016-11" db="EMBL/GenBank/DDBJ databases">
        <authorList>
            <person name="Jaros S."/>
            <person name="Januszkiewicz K."/>
            <person name="Wedrychowicz H."/>
        </authorList>
    </citation>
    <scope>NUCLEOTIDE SEQUENCE [LARGE SCALE GENOMIC DNA]</scope>
    <source>
        <strain evidence="1 2">DSM 17477</strain>
    </source>
</reference>
<evidence type="ECO:0000313" key="2">
    <source>
        <dbReference type="Proteomes" id="UP000184052"/>
    </source>
</evidence>
<evidence type="ECO:0000313" key="1">
    <source>
        <dbReference type="EMBL" id="SHJ65234.1"/>
    </source>
</evidence>
<sequence length="59" mass="6298">MGVPAFLIGSETVVGLDTQKIDELVDYSVGKCPNCGQKLRIPKYRGSSAVKCPKCGQVI</sequence>
<dbReference type="EMBL" id="FQZL01000029">
    <property type="protein sequence ID" value="SHJ65234.1"/>
    <property type="molecule type" value="Genomic_DNA"/>
</dbReference>
<name>A0A1M6L269_9FIRM</name>
<dbReference type="Proteomes" id="UP000184052">
    <property type="component" value="Unassembled WGS sequence"/>
</dbReference>
<dbReference type="STRING" id="1121476.SAMN02745751_03051"/>
<proteinExistence type="predicted"/>
<keyword evidence="2" id="KW-1185">Reference proteome</keyword>
<organism evidence="1 2">
    <name type="scientific">Dethiosulfatibacter aminovorans DSM 17477</name>
    <dbReference type="NCBI Taxonomy" id="1121476"/>
    <lineage>
        <taxon>Bacteria</taxon>
        <taxon>Bacillati</taxon>
        <taxon>Bacillota</taxon>
        <taxon>Tissierellia</taxon>
        <taxon>Dethiosulfatibacter</taxon>
    </lineage>
</organism>
<dbReference type="Gene3D" id="2.20.28.160">
    <property type="match status" value="1"/>
</dbReference>